<accession>A0AA35LNA2</accession>
<evidence type="ECO:0000256" key="2">
    <source>
        <dbReference type="ARBA" id="ARBA00022475"/>
    </source>
</evidence>
<dbReference type="AlphaFoldDB" id="A0AA35LNA2"/>
<keyword evidence="3" id="KW-0472">Membrane</keyword>
<feature type="domain" description="KCTD8/12/16 H1" evidence="5">
    <location>
        <begin position="77"/>
        <end position="126"/>
    </location>
</feature>
<comment type="subcellular location">
    <subcellularLocation>
        <location evidence="1">Cell membrane</location>
    </subcellularLocation>
</comment>
<gene>
    <name evidence="6" type="ORF">PODLI_1B034405</name>
</gene>
<evidence type="ECO:0000256" key="3">
    <source>
        <dbReference type="ARBA" id="ARBA00023136"/>
    </source>
</evidence>
<evidence type="ECO:0000256" key="4">
    <source>
        <dbReference type="SAM" id="MobiDB-lite"/>
    </source>
</evidence>
<evidence type="ECO:0000256" key="1">
    <source>
        <dbReference type="ARBA" id="ARBA00004236"/>
    </source>
</evidence>
<protein>
    <recommendedName>
        <fullName evidence="5">KCTD8/12/16 H1 domain-containing protein</fullName>
    </recommendedName>
</protein>
<keyword evidence="7" id="KW-1185">Reference proteome</keyword>
<keyword evidence="2" id="KW-1003">Cell membrane</keyword>
<feature type="region of interest" description="Disordered" evidence="4">
    <location>
        <begin position="36"/>
        <end position="74"/>
    </location>
</feature>
<feature type="compositionally biased region" description="Basic and acidic residues" evidence="4">
    <location>
        <begin position="42"/>
        <end position="56"/>
    </location>
</feature>
<evidence type="ECO:0000259" key="5">
    <source>
        <dbReference type="Pfam" id="PF23110"/>
    </source>
</evidence>
<dbReference type="InterPro" id="IPR057093">
    <property type="entry name" value="H1_KCTD8_12_16"/>
</dbReference>
<organism evidence="6 7">
    <name type="scientific">Podarcis lilfordi</name>
    <name type="common">Lilford's wall lizard</name>
    <dbReference type="NCBI Taxonomy" id="74358"/>
    <lineage>
        <taxon>Eukaryota</taxon>
        <taxon>Metazoa</taxon>
        <taxon>Chordata</taxon>
        <taxon>Craniata</taxon>
        <taxon>Vertebrata</taxon>
        <taxon>Euteleostomi</taxon>
        <taxon>Lepidosauria</taxon>
        <taxon>Squamata</taxon>
        <taxon>Bifurcata</taxon>
        <taxon>Unidentata</taxon>
        <taxon>Episquamata</taxon>
        <taxon>Laterata</taxon>
        <taxon>Lacertibaenia</taxon>
        <taxon>Lacertidae</taxon>
        <taxon>Podarcis</taxon>
    </lineage>
</organism>
<evidence type="ECO:0000313" key="7">
    <source>
        <dbReference type="Proteomes" id="UP001178461"/>
    </source>
</evidence>
<sequence length="138" mass="14866">MALADPGGGCAQLGLAFPEIMELKAEYFQLPELARTLAPETGRQDSDKEGQSDSKDLFPGANPPGSLSGGQSTRIPGFITITYGGFYTLGRDSQTGAKFHYLARITVCGKTALARKVFSKALNESRCDVGWMTMYPFC</sequence>
<dbReference type="Pfam" id="PF23110">
    <property type="entry name" value="H1_KCTD8_12_16"/>
    <property type="match status" value="1"/>
</dbReference>
<name>A0AA35LNA2_9SAUR</name>
<dbReference type="Proteomes" id="UP001178461">
    <property type="component" value="Chromosome W"/>
</dbReference>
<proteinExistence type="predicted"/>
<reference evidence="6" key="1">
    <citation type="submission" date="2022-12" db="EMBL/GenBank/DDBJ databases">
        <authorList>
            <person name="Alioto T."/>
            <person name="Alioto T."/>
            <person name="Gomez Garrido J."/>
        </authorList>
    </citation>
    <scope>NUCLEOTIDE SEQUENCE</scope>
</reference>
<evidence type="ECO:0000313" key="6">
    <source>
        <dbReference type="EMBL" id="CAI5799401.1"/>
    </source>
</evidence>
<dbReference type="EMBL" id="OX395145">
    <property type="protein sequence ID" value="CAI5799401.1"/>
    <property type="molecule type" value="Genomic_DNA"/>
</dbReference>